<keyword evidence="3 8" id="KW-0540">Nuclease</keyword>
<dbReference type="InterPro" id="IPR001279">
    <property type="entry name" value="Metallo-B-lactamas"/>
</dbReference>
<feature type="binding site" evidence="8">
    <location>
        <position position="206"/>
    </location>
    <ligand>
        <name>Zn(2+)</name>
        <dbReference type="ChEBI" id="CHEBI:29105"/>
        <label>2</label>
        <note>catalytic</note>
    </ligand>
</feature>
<evidence type="ECO:0000259" key="10">
    <source>
        <dbReference type="Pfam" id="PF12706"/>
    </source>
</evidence>
<dbReference type="InterPro" id="IPR036866">
    <property type="entry name" value="RibonucZ/Hydroxyglut_hydro"/>
</dbReference>
<keyword evidence="4 8" id="KW-0479">Metal-binding</keyword>
<dbReference type="HAMAP" id="MF_01818">
    <property type="entry name" value="RNase_Z_BN"/>
    <property type="match status" value="1"/>
</dbReference>
<comment type="caution">
    <text evidence="11">The sequence shown here is derived from an EMBL/GenBank/DDBJ whole genome shotgun (WGS) entry which is preliminary data.</text>
</comment>
<dbReference type="PANTHER" id="PTHR46018:SF2">
    <property type="entry name" value="ZINC PHOSPHODIESTERASE ELAC PROTEIN 1"/>
    <property type="match status" value="1"/>
</dbReference>
<feature type="domain" description="Metallo-beta-lactamase" evidence="9">
    <location>
        <begin position="19"/>
        <end position="145"/>
    </location>
</feature>
<dbReference type="InterPro" id="IPR013471">
    <property type="entry name" value="RNase_Z/BN"/>
</dbReference>
<accession>A0ABS5TEG0</accession>
<dbReference type="SUPFAM" id="SSF56281">
    <property type="entry name" value="Metallo-hydrolase/oxidoreductase"/>
    <property type="match status" value="1"/>
</dbReference>
<feature type="binding site" evidence="8">
    <location>
        <position position="63"/>
    </location>
    <ligand>
        <name>Zn(2+)</name>
        <dbReference type="ChEBI" id="CHEBI:29105"/>
        <label>1</label>
        <note>catalytic</note>
    </ligand>
</feature>
<dbReference type="EC" id="3.1.26.11" evidence="8"/>
<comment type="subunit">
    <text evidence="1 8">Homodimer.</text>
</comment>
<evidence type="ECO:0000259" key="9">
    <source>
        <dbReference type="Pfam" id="PF00753"/>
    </source>
</evidence>
<dbReference type="PANTHER" id="PTHR46018">
    <property type="entry name" value="ZINC PHOSPHODIESTERASE ELAC PROTEIN 1"/>
    <property type="match status" value="1"/>
</dbReference>
<evidence type="ECO:0000256" key="5">
    <source>
        <dbReference type="ARBA" id="ARBA00022759"/>
    </source>
</evidence>
<feature type="active site" description="Proton acceptor" evidence="8">
    <location>
        <position position="67"/>
    </location>
</feature>
<sequence>MGNREIIALGTSCQVPTRERSHVATLVRLGDVTVLVDCGEGTQRQMLHAGVRSSQIDALCLTHEHGDHTFGVPGLLNRRRVDDLPGPLPVLAPQASLERLSLLTGFATGGPDPLHRWVPAPDHGPVEVMRLGTWSVWTAPLHHRVPTVGYRFVEDDSRRVLPELAARQGISGPEIGRLQRGESVRGTSMDDVSVHRAGQRVAVLMDTALCDGALALADGCDLLVCEATYTTAETGRAAEHRHLTAAQAAGLAVRAGARRLVLTHFSSRYEKLDVHEKEASDVHPDVVVARDLQVVPVPAREMS</sequence>
<dbReference type="Proteomes" id="UP001197247">
    <property type="component" value="Unassembled WGS sequence"/>
</dbReference>
<evidence type="ECO:0000256" key="7">
    <source>
        <dbReference type="ARBA" id="ARBA00022833"/>
    </source>
</evidence>
<evidence type="ECO:0000313" key="12">
    <source>
        <dbReference type="Proteomes" id="UP001197247"/>
    </source>
</evidence>
<keyword evidence="12" id="KW-1185">Reference proteome</keyword>
<dbReference type="RefSeq" id="WP_214155733.1">
    <property type="nucleotide sequence ID" value="NZ_JAHBAY010000004.1"/>
</dbReference>
<feature type="domain" description="Metallo-beta-lactamase" evidence="10">
    <location>
        <begin position="194"/>
        <end position="265"/>
    </location>
</feature>
<dbReference type="CDD" id="cd07717">
    <property type="entry name" value="RNaseZ_ZiPD-like_MBL-fold"/>
    <property type="match status" value="1"/>
</dbReference>
<comment type="function">
    <text evidence="8">Zinc phosphodiesterase, which displays some tRNA 3'-processing endonuclease activity. Probably involved in tRNA maturation, by removing a 3'-trailer from precursor tRNA.</text>
</comment>
<evidence type="ECO:0000313" key="11">
    <source>
        <dbReference type="EMBL" id="MBT0769431.1"/>
    </source>
</evidence>
<organism evidence="11 12">
    <name type="scientific">Kineosporia corallincola</name>
    <dbReference type="NCBI Taxonomy" id="2835133"/>
    <lineage>
        <taxon>Bacteria</taxon>
        <taxon>Bacillati</taxon>
        <taxon>Actinomycetota</taxon>
        <taxon>Actinomycetes</taxon>
        <taxon>Kineosporiales</taxon>
        <taxon>Kineosporiaceae</taxon>
        <taxon>Kineosporia</taxon>
    </lineage>
</organism>
<gene>
    <name evidence="8" type="primary">rnz</name>
    <name evidence="11" type="ORF">KIH74_10905</name>
</gene>
<feature type="binding site" evidence="8">
    <location>
        <position position="67"/>
    </location>
    <ligand>
        <name>Zn(2+)</name>
        <dbReference type="ChEBI" id="CHEBI:29105"/>
        <label>2</label>
        <note>catalytic</note>
    </ligand>
</feature>
<dbReference type="Pfam" id="PF00753">
    <property type="entry name" value="Lactamase_B"/>
    <property type="match status" value="1"/>
</dbReference>
<evidence type="ECO:0000256" key="3">
    <source>
        <dbReference type="ARBA" id="ARBA00022722"/>
    </source>
</evidence>
<evidence type="ECO:0000256" key="1">
    <source>
        <dbReference type="ARBA" id="ARBA00011738"/>
    </source>
</evidence>
<reference evidence="11 12" key="1">
    <citation type="submission" date="2021-05" db="EMBL/GenBank/DDBJ databases">
        <title>Kineosporia and Streptomyces sp. nov. two new marine actinobacteria isolated from Coral.</title>
        <authorList>
            <person name="Buangrab K."/>
            <person name="Sutthacheep M."/>
            <person name="Yeemin T."/>
            <person name="Harunari E."/>
            <person name="Igarashi Y."/>
            <person name="Kanchanasin P."/>
            <person name="Tanasupawat S."/>
            <person name="Phongsopitanun W."/>
        </authorList>
    </citation>
    <scope>NUCLEOTIDE SEQUENCE [LARGE SCALE GENOMIC DNA]</scope>
    <source>
        <strain evidence="11 12">J2-2</strain>
    </source>
</reference>
<dbReference type="Pfam" id="PF12706">
    <property type="entry name" value="Lactamase_B_2"/>
    <property type="match status" value="1"/>
</dbReference>
<keyword evidence="5 8" id="KW-0255">Endonuclease</keyword>
<dbReference type="EMBL" id="JAHBAY010000004">
    <property type="protein sequence ID" value="MBT0769431.1"/>
    <property type="molecule type" value="Genomic_DNA"/>
</dbReference>
<keyword evidence="2 8" id="KW-0819">tRNA processing</keyword>
<keyword evidence="6 8" id="KW-0378">Hydrolase</keyword>
<keyword evidence="7 8" id="KW-0862">Zinc</keyword>
<evidence type="ECO:0000256" key="6">
    <source>
        <dbReference type="ARBA" id="ARBA00022801"/>
    </source>
</evidence>
<evidence type="ECO:0000256" key="2">
    <source>
        <dbReference type="ARBA" id="ARBA00022694"/>
    </source>
</evidence>
<feature type="binding site" evidence="8">
    <location>
        <position position="65"/>
    </location>
    <ligand>
        <name>Zn(2+)</name>
        <dbReference type="ChEBI" id="CHEBI:29105"/>
        <label>1</label>
        <note>catalytic</note>
    </ligand>
</feature>
<feature type="binding site" evidence="8">
    <location>
        <position position="206"/>
    </location>
    <ligand>
        <name>Zn(2+)</name>
        <dbReference type="ChEBI" id="CHEBI:29105"/>
        <label>1</label>
        <note>catalytic</note>
    </ligand>
</feature>
<comment type="catalytic activity">
    <reaction evidence="8">
        <text>Endonucleolytic cleavage of RNA, removing extra 3' nucleotides from tRNA precursor, generating 3' termini of tRNAs. A 3'-hydroxy group is left at the tRNA terminus and a 5'-phosphoryl group is left at the trailer molecule.</text>
        <dbReference type="EC" id="3.1.26.11"/>
    </reaction>
</comment>
<proteinExistence type="inferred from homology"/>
<name>A0ABS5TEG0_9ACTN</name>
<comment type="similarity">
    <text evidence="8">Belongs to the RNase Z family.</text>
</comment>
<comment type="cofactor">
    <cofactor evidence="8">
        <name>Zn(2+)</name>
        <dbReference type="ChEBI" id="CHEBI:29105"/>
    </cofactor>
    <text evidence="8">Binds 2 Zn(2+) ions.</text>
</comment>
<dbReference type="Gene3D" id="3.60.15.10">
    <property type="entry name" value="Ribonuclease Z/Hydroxyacylglutathione hydrolase-like"/>
    <property type="match status" value="1"/>
</dbReference>
<evidence type="ECO:0000256" key="8">
    <source>
        <dbReference type="HAMAP-Rule" id="MF_01818"/>
    </source>
</evidence>
<feature type="binding site" evidence="8">
    <location>
        <position position="264"/>
    </location>
    <ligand>
        <name>Zn(2+)</name>
        <dbReference type="ChEBI" id="CHEBI:29105"/>
        <label>2</label>
        <note>catalytic</note>
    </ligand>
</feature>
<protein>
    <recommendedName>
        <fullName evidence="8">Ribonuclease Z</fullName>
        <shortName evidence="8">RNase Z</shortName>
        <ecNumber evidence="8">3.1.26.11</ecNumber>
    </recommendedName>
    <alternativeName>
        <fullName evidence="8">tRNA 3 endonuclease</fullName>
    </alternativeName>
    <alternativeName>
        <fullName evidence="8">tRNase Z</fullName>
    </alternativeName>
</protein>
<evidence type="ECO:0000256" key="4">
    <source>
        <dbReference type="ARBA" id="ARBA00022723"/>
    </source>
</evidence>
<feature type="binding site" evidence="8">
    <location>
        <position position="68"/>
    </location>
    <ligand>
        <name>Zn(2+)</name>
        <dbReference type="ChEBI" id="CHEBI:29105"/>
        <label>2</label>
        <note>catalytic</note>
    </ligand>
</feature>
<feature type="binding site" evidence="8">
    <location>
        <position position="143"/>
    </location>
    <ligand>
        <name>Zn(2+)</name>
        <dbReference type="ChEBI" id="CHEBI:29105"/>
        <label>1</label>
        <note>catalytic</note>
    </ligand>
</feature>